<keyword evidence="5" id="KW-0997">Cell inner membrane</keyword>
<dbReference type="GO" id="GO:0055085">
    <property type="term" value="P:transmembrane transport"/>
    <property type="evidence" value="ECO:0007669"/>
    <property type="project" value="InterPro"/>
</dbReference>
<evidence type="ECO:0000256" key="5">
    <source>
        <dbReference type="ARBA" id="ARBA00022519"/>
    </source>
</evidence>
<proteinExistence type="inferred from homology"/>
<evidence type="ECO:0000256" key="2">
    <source>
        <dbReference type="ARBA" id="ARBA00006555"/>
    </source>
</evidence>
<keyword evidence="3" id="KW-0813">Transport</keyword>
<dbReference type="InterPro" id="IPR008756">
    <property type="entry name" value="Peptidase_M56"/>
</dbReference>
<evidence type="ECO:0000313" key="12">
    <source>
        <dbReference type="EMBL" id="SFG67114.1"/>
    </source>
</evidence>
<dbReference type="GO" id="GO:0015031">
    <property type="term" value="P:protein transport"/>
    <property type="evidence" value="ECO:0007669"/>
    <property type="project" value="UniProtKB-KW"/>
</dbReference>
<dbReference type="PANTHER" id="PTHR33446">
    <property type="entry name" value="PROTEIN TONB-RELATED"/>
    <property type="match status" value="1"/>
</dbReference>
<dbReference type="EMBL" id="FOPC01000006">
    <property type="protein sequence ID" value="SFG67114.1"/>
    <property type="molecule type" value="Genomic_DNA"/>
</dbReference>
<dbReference type="InterPro" id="IPR006260">
    <property type="entry name" value="TonB/TolA_C"/>
</dbReference>
<dbReference type="OrthoDB" id="9812355at2"/>
<dbReference type="InterPro" id="IPR037682">
    <property type="entry name" value="TonB_C"/>
</dbReference>
<evidence type="ECO:0000256" key="8">
    <source>
        <dbReference type="ARBA" id="ARBA00022989"/>
    </source>
</evidence>
<feature type="transmembrane region" description="Helical" evidence="10">
    <location>
        <begin position="38"/>
        <end position="65"/>
    </location>
</feature>
<keyword evidence="13" id="KW-1185">Reference proteome</keyword>
<sequence>MNGVLNYLIEGSICLILSWGFYRVFLEKLTFFDWNRRVLLHLMIISLIIPLLSFEAAVISTVSLAEYTLPVFELGKETASSEVSFTWQDGVIFIYGIGFLFFLGKISLGIAKPIFQLQMVEKFEYQGMKIAVHPSFEPASFFNYILLPYFDPNDADQQKIILHESVHVSEKHTLDLILLQLVKAIFWFNPFVYLFERSLREVHEFQADQGVTQNYSQIDYSRLLLRLITQDQGWQFTNSFNQFQTKKRIVMMNKEQSNYLQKGRFLMMLPVLGLMVFAFSCDQNIGEEPIKPENIVEVVNEDGSTDLQGIANGRVVEISADEIFDVVEDQPTPPGGMEGWNNYLKDNLSYPEQAKKEGIEGTVIVVFVINTDGSIQDVDVLRSIGGGCDEEAIRVVQNAPNWESGKQRGRDVRTRMRLPIRFQLS</sequence>
<evidence type="ECO:0000256" key="3">
    <source>
        <dbReference type="ARBA" id="ARBA00022448"/>
    </source>
</evidence>
<dbReference type="CDD" id="cd07341">
    <property type="entry name" value="M56_BlaR1_MecR1_like"/>
    <property type="match status" value="1"/>
</dbReference>
<dbReference type="InterPro" id="IPR003538">
    <property type="entry name" value="TonB"/>
</dbReference>
<accession>A0A1I2TQG3</accession>
<dbReference type="Pfam" id="PF03544">
    <property type="entry name" value="TonB_C"/>
    <property type="match status" value="1"/>
</dbReference>
<keyword evidence="7" id="KW-0653">Protein transport</keyword>
<evidence type="ECO:0000256" key="6">
    <source>
        <dbReference type="ARBA" id="ARBA00022692"/>
    </source>
</evidence>
<organism evidence="12 13">
    <name type="scientific">Algoriphagus hitonicola</name>
    <dbReference type="NCBI Taxonomy" id="435880"/>
    <lineage>
        <taxon>Bacteria</taxon>
        <taxon>Pseudomonadati</taxon>
        <taxon>Bacteroidota</taxon>
        <taxon>Cytophagia</taxon>
        <taxon>Cytophagales</taxon>
        <taxon>Cyclobacteriaceae</taxon>
        <taxon>Algoriphagus</taxon>
    </lineage>
</organism>
<reference evidence="13" key="1">
    <citation type="submission" date="2016-10" db="EMBL/GenBank/DDBJ databases">
        <authorList>
            <person name="Varghese N."/>
            <person name="Submissions S."/>
        </authorList>
    </citation>
    <scope>NUCLEOTIDE SEQUENCE [LARGE SCALE GENOMIC DNA]</scope>
    <source>
        <strain evidence="13">DSM 19315</strain>
    </source>
</reference>
<evidence type="ECO:0000259" key="11">
    <source>
        <dbReference type="PROSITE" id="PS52015"/>
    </source>
</evidence>
<evidence type="ECO:0000256" key="10">
    <source>
        <dbReference type="SAM" id="Phobius"/>
    </source>
</evidence>
<dbReference type="Gene3D" id="3.30.1150.10">
    <property type="match status" value="1"/>
</dbReference>
<dbReference type="GO" id="GO:0015891">
    <property type="term" value="P:siderophore transport"/>
    <property type="evidence" value="ECO:0007669"/>
    <property type="project" value="InterPro"/>
</dbReference>
<gene>
    <name evidence="12" type="ORF">SAMN04487988_106156</name>
</gene>
<keyword evidence="6 10" id="KW-0812">Transmembrane</keyword>
<keyword evidence="8 10" id="KW-1133">Transmembrane helix</keyword>
<dbReference type="AlphaFoldDB" id="A0A1I2TQG3"/>
<keyword evidence="4" id="KW-1003">Cell membrane</keyword>
<comment type="subcellular location">
    <subcellularLocation>
        <location evidence="1">Cell inner membrane</location>
        <topology evidence="1">Single-pass membrane protein</topology>
        <orientation evidence="1">Periplasmic side</orientation>
    </subcellularLocation>
</comment>
<dbReference type="Pfam" id="PF05569">
    <property type="entry name" value="Peptidase_M56"/>
    <property type="match status" value="1"/>
</dbReference>
<dbReference type="SUPFAM" id="SSF74653">
    <property type="entry name" value="TolA/TonB C-terminal domain"/>
    <property type="match status" value="1"/>
</dbReference>
<evidence type="ECO:0000256" key="1">
    <source>
        <dbReference type="ARBA" id="ARBA00004383"/>
    </source>
</evidence>
<feature type="transmembrane region" description="Helical" evidence="10">
    <location>
        <begin position="6"/>
        <end position="26"/>
    </location>
</feature>
<evidence type="ECO:0000256" key="4">
    <source>
        <dbReference type="ARBA" id="ARBA00022475"/>
    </source>
</evidence>
<evidence type="ECO:0000313" key="13">
    <source>
        <dbReference type="Proteomes" id="UP000199642"/>
    </source>
</evidence>
<comment type="similarity">
    <text evidence="2">Belongs to the TonB family.</text>
</comment>
<dbReference type="Proteomes" id="UP000199642">
    <property type="component" value="Unassembled WGS sequence"/>
</dbReference>
<dbReference type="PANTHER" id="PTHR33446:SF2">
    <property type="entry name" value="PROTEIN TONB"/>
    <property type="match status" value="1"/>
</dbReference>
<dbReference type="GO" id="GO:0031992">
    <property type="term" value="F:energy transducer activity"/>
    <property type="evidence" value="ECO:0007669"/>
    <property type="project" value="InterPro"/>
</dbReference>
<name>A0A1I2TQG3_9BACT</name>
<evidence type="ECO:0000256" key="9">
    <source>
        <dbReference type="ARBA" id="ARBA00023136"/>
    </source>
</evidence>
<dbReference type="NCBIfam" id="TIGR01352">
    <property type="entry name" value="tonB_Cterm"/>
    <property type="match status" value="1"/>
</dbReference>
<evidence type="ECO:0000256" key="7">
    <source>
        <dbReference type="ARBA" id="ARBA00022927"/>
    </source>
</evidence>
<feature type="transmembrane region" description="Helical" evidence="10">
    <location>
        <begin position="85"/>
        <end position="103"/>
    </location>
</feature>
<dbReference type="PRINTS" id="PR01374">
    <property type="entry name" value="TONBPROTEIN"/>
</dbReference>
<feature type="domain" description="TonB C-terminal" evidence="11">
    <location>
        <begin position="335"/>
        <end position="425"/>
    </location>
</feature>
<keyword evidence="9 10" id="KW-0472">Membrane</keyword>
<dbReference type="STRING" id="435880.SAMN04487988_106156"/>
<dbReference type="GO" id="GO:0098797">
    <property type="term" value="C:plasma membrane protein complex"/>
    <property type="evidence" value="ECO:0007669"/>
    <property type="project" value="TreeGrafter"/>
</dbReference>
<protein>
    <submittedName>
        <fullName evidence="12">Outer membrane transport energization protein TonB</fullName>
    </submittedName>
</protein>
<dbReference type="GO" id="GO:0030288">
    <property type="term" value="C:outer membrane-bounded periplasmic space"/>
    <property type="evidence" value="ECO:0007669"/>
    <property type="project" value="InterPro"/>
</dbReference>
<dbReference type="PROSITE" id="PS52015">
    <property type="entry name" value="TONB_CTD"/>
    <property type="match status" value="1"/>
</dbReference>
<dbReference type="RefSeq" id="WP_092791251.1">
    <property type="nucleotide sequence ID" value="NZ_FOPC01000006.1"/>
</dbReference>
<dbReference type="InterPro" id="IPR051045">
    <property type="entry name" value="TonB-dependent_transducer"/>
</dbReference>